<reference evidence="2" key="2">
    <citation type="journal article" date="2024" name="Plant">
        <title>Genomic evolution and insights into agronomic trait innovations of Sesamum species.</title>
        <authorList>
            <person name="Miao H."/>
            <person name="Wang L."/>
            <person name="Qu L."/>
            <person name="Liu H."/>
            <person name="Sun Y."/>
            <person name="Le M."/>
            <person name="Wang Q."/>
            <person name="Wei S."/>
            <person name="Zheng Y."/>
            <person name="Lin W."/>
            <person name="Duan Y."/>
            <person name="Cao H."/>
            <person name="Xiong S."/>
            <person name="Wang X."/>
            <person name="Wei L."/>
            <person name="Li C."/>
            <person name="Ma Q."/>
            <person name="Ju M."/>
            <person name="Zhao R."/>
            <person name="Li G."/>
            <person name="Mu C."/>
            <person name="Tian Q."/>
            <person name="Mei H."/>
            <person name="Zhang T."/>
            <person name="Gao T."/>
            <person name="Zhang H."/>
        </authorList>
    </citation>
    <scope>NUCLEOTIDE SEQUENCE</scope>
    <source>
        <strain evidence="2">K16</strain>
    </source>
</reference>
<dbReference type="Proteomes" id="UP001289374">
    <property type="component" value="Unassembled WGS sequence"/>
</dbReference>
<dbReference type="EMBL" id="JACGWL010000004">
    <property type="protein sequence ID" value="KAK4404868.1"/>
    <property type="molecule type" value="Genomic_DNA"/>
</dbReference>
<keyword evidence="3" id="KW-1185">Reference proteome</keyword>
<name>A0AAE2C0U0_9LAMI</name>
<accession>A0AAE2C0U0</accession>
<reference evidence="2" key="1">
    <citation type="submission" date="2020-06" db="EMBL/GenBank/DDBJ databases">
        <authorList>
            <person name="Li T."/>
            <person name="Hu X."/>
            <person name="Zhang T."/>
            <person name="Song X."/>
            <person name="Zhang H."/>
            <person name="Dai N."/>
            <person name="Sheng W."/>
            <person name="Hou X."/>
            <person name="Wei L."/>
        </authorList>
    </citation>
    <scope>NUCLEOTIDE SEQUENCE</scope>
    <source>
        <strain evidence="2">K16</strain>
        <tissue evidence="2">Leaf</tissue>
    </source>
</reference>
<dbReference type="AlphaFoldDB" id="A0AAE2C0U0"/>
<evidence type="ECO:0000313" key="2">
    <source>
        <dbReference type="EMBL" id="KAK4404868.1"/>
    </source>
</evidence>
<feature type="compositionally biased region" description="Basic and acidic residues" evidence="1">
    <location>
        <begin position="37"/>
        <end position="53"/>
    </location>
</feature>
<evidence type="ECO:0000313" key="3">
    <source>
        <dbReference type="Proteomes" id="UP001289374"/>
    </source>
</evidence>
<protein>
    <submittedName>
        <fullName evidence="2">Uncharacterized protein</fullName>
    </submittedName>
</protein>
<comment type="caution">
    <text evidence="2">The sequence shown here is derived from an EMBL/GenBank/DDBJ whole genome shotgun (WGS) entry which is preliminary data.</text>
</comment>
<feature type="region of interest" description="Disordered" evidence="1">
    <location>
        <begin position="29"/>
        <end position="57"/>
    </location>
</feature>
<evidence type="ECO:0000256" key="1">
    <source>
        <dbReference type="SAM" id="MobiDB-lite"/>
    </source>
</evidence>
<dbReference type="PANTHER" id="PTHR33983">
    <property type="entry name" value="OS07G0185900 PROTEIN"/>
    <property type="match status" value="1"/>
</dbReference>
<sequence>MRKQYVEMLDVGVRIAARFHSLCPQTARRYYHPPSATDHHHEHGGRGRTRDGEGFQESSSMLMMGLNSINYYSSITGTSSSFGDAPHPEYVVYSLNSKYAISLLKPQETERQQKLS</sequence>
<gene>
    <name evidence="2" type="ORF">Sango_0855400</name>
</gene>
<proteinExistence type="predicted"/>
<dbReference type="PANTHER" id="PTHR33983:SF1">
    <property type="entry name" value="OS07G0185900 PROTEIN"/>
    <property type="match status" value="1"/>
</dbReference>
<organism evidence="2 3">
    <name type="scientific">Sesamum angolense</name>
    <dbReference type="NCBI Taxonomy" id="2727404"/>
    <lineage>
        <taxon>Eukaryota</taxon>
        <taxon>Viridiplantae</taxon>
        <taxon>Streptophyta</taxon>
        <taxon>Embryophyta</taxon>
        <taxon>Tracheophyta</taxon>
        <taxon>Spermatophyta</taxon>
        <taxon>Magnoliopsida</taxon>
        <taxon>eudicotyledons</taxon>
        <taxon>Gunneridae</taxon>
        <taxon>Pentapetalae</taxon>
        <taxon>asterids</taxon>
        <taxon>lamiids</taxon>
        <taxon>Lamiales</taxon>
        <taxon>Pedaliaceae</taxon>
        <taxon>Sesamum</taxon>
    </lineage>
</organism>